<organism evidence="1">
    <name type="scientific">Arundo donax</name>
    <name type="common">Giant reed</name>
    <name type="synonym">Donax arundinaceus</name>
    <dbReference type="NCBI Taxonomy" id="35708"/>
    <lineage>
        <taxon>Eukaryota</taxon>
        <taxon>Viridiplantae</taxon>
        <taxon>Streptophyta</taxon>
        <taxon>Embryophyta</taxon>
        <taxon>Tracheophyta</taxon>
        <taxon>Spermatophyta</taxon>
        <taxon>Magnoliopsida</taxon>
        <taxon>Liliopsida</taxon>
        <taxon>Poales</taxon>
        <taxon>Poaceae</taxon>
        <taxon>PACMAD clade</taxon>
        <taxon>Arundinoideae</taxon>
        <taxon>Arundineae</taxon>
        <taxon>Arundo</taxon>
    </lineage>
</organism>
<reference evidence="1" key="1">
    <citation type="submission" date="2014-09" db="EMBL/GenBank/DDBJ databases">
        <authorList>
            <person name="Magalhaes I.L.F."/>
            <person name="Oliveira U."/>
            <person name="Santos F.R."/>
            <person name="Vidigal T.H.D.A."/>
            <person name="Brescovit A.D."/>
            <person name="Santos A.J."/>
        </authorList>
    </citation>
    <scope>NUCLEOTIDE SEQUENCE</scope>
    <source>
        <tissue evidence="1">Shoot tissue taken approximately 20 cm above the soil surface</tissue>
    </source>
</reference>
<dbReference type="EMBL" id="GBRH01176321">
    <property type="protein sequence ID" value="JAE21575.1"/>
    <property type="molecule type" value="Transcribed_RNA"/>
</dbReference>
<sequence length="68" mass="7454">MMLPFLSPAIRISSRNDASKHMVRAPKEDSNTATSKTFRDALTSLVFGNRASLMFHNLSTPLGSAVKM</sequence>
<protein>
    <submittedName>
        <fullName evidence="1">Uncharacterized protein</fullName>
    </submittedName>
</protein>
<accession>A0A0A9G929</accession>
<evidence type="ECO:0000313" key="1">
    <source>
        <dbReference type="EMBL" id="JAE21575.1"/>
    </source>
</evidence>
<dbReference type="AlphaFoldDB" id="A0A0A9G929"/>
<name>A0A0A9G929_ARUDO</name>
<reference evidence="1" key="2">
    <citation type="journal article" date="2015" name="Data Brief">
        <title>Shoot transcriptome of the giant reed, Arundo donax.</title>
        <authorList>
            <person name="Barrero R.A."/>
            <person name="Guerrero F.D."/>
            <person name="Moolhuijzen P."/>
            <person name="Goolsby J.A."/>
            <person name="Tidwell J."/>
            <person name="Bellgard S.E."/>
            <person name="Bellgard M.I."/>
        </authorList>
    </citation>
    <scope>NUCLEOTIDE SEQUENCE</scope>
    <source>
        <tissue evidence="1">Shoot tissue taken approximately 20 cm above the soil surface</tissue>
    </source>
</reference>
<proteinExistence type="predicted"/>